<keyword evidence="1" id="KW-0808">Transferase</keyword>
<keyword evidence="1" id="KW-0489">Methyltransferase</keyword>
<sequence length="276" mass="30050">MSEASFKPGNTPHSARIYDYFLGGKTNYSVDRKAAAATLAALPDVMTAARQNREFMQRSVRYLARERGMRQFLDIGTGIPTAPNLHQVAQQEQPTARVVYSDNDPIVLAHARALMTSTPEGATDYIEADVRDPEVILEHAGKTLDFAEPVTVSLVALLHFIPDTDEPPALVSRLLRDLAPGSALVLTHGTADLEVRDESGSVHDVERVYRDRGIFLTVRPREAVAGFFRHLDLVEPGIVASCDWHPEIAAPDEPPALPGTVSPAETSVWAGVGIKP</sequence>
<dbReference type="SUPFAM" id="SSF53335">
    <property type="entry name" value="S-adenosyl-L-methionine-dependent methyltransferases"/>
    <property type="match status" value="1"/>
</dbReference>
<organism evidence="1 2">
    <name type="scientific">Streptomyces tubbatahanensis</name>
    <dbReference type="NCBI Taxonomy" id="2923272"/>
    <lineage>
        <taxon>Bacteria</taxon>
        <taxon>Bacillati</taxon>
        <taxon>Actinomycetota</taxon>
        <taxon>Actinomycetes</taxon>
        <taxon>Kitasatosporales</taxon>
        <taxon>Streptomycetaceae</taxon>
        <taxon>Streptomyces</taxon>
    </lineage>
</organism>
<evidence type="ECO:0000313" key="1">
    <source>
        <dbReference type="EMBL" id="UNS95420.1"/>
    </source>
</evidence>
<dbReference type="RefSeq" id="WP_242749080.1">
    <property type="nucleotide sequence ID" value="NZ_CP093846.1"/>
</dbReference>
<dbReference type="InterPro" id="IPR006764">
    <property type="entry name" value="SAM_dep_MeTrfase_SAV2177_type"/>
</dbReference>
<protein>
    <submittedName>
        <fullName evidence="1">SAM-dependent methyltransferase</fullName>
    </submittedName>
</protein>
<dbReference type="EMBL" id="CP093846">
    <property type="protein sequence ID" value="UNS95420.1"/>
    <property type="molecule type" value="Genomic_DNA"/>
</dbReference>
<dbReference type="InterPro" id="IPR029063">
    <property type="entry name" value="SAM-dependent_MTases_sf"/>
</dbReference>
<dbReference type="Pfam" id="PF04672">
    <property type="entry name" value="Methyltransf_19"/>
    <property type="match status" value="1"/>
</dbReference>
<evidence type="ECO:0000313" key="2">
    <source>
        <dbReference type="Proteomes" id="UP001202244"/>
    </source>
</evidence>
<dbReference type="GO" id="GO:0008168">
    <property type="term" value="F:methyltransferase activity"/>
    <property type="evidence" value="ECO:0007669"/>
    <property type="project" value="UniProtKB-KW"/>
</dbReference>
<dbReference type="Proteomes" id="UP001202244">
    <property type="component" value="Chromosome"/>
</dbReference>
<proteinExistence type="predicted"/>
<accession>A0ABY3XLZ0</accession>
<dbReference type="PIRSF" id="PIRSF017393">
    <property type="entry name" value="MTase_SAV2177"/>
    <property type="match status" value="1"/>
</dbReference>
<gene>
    <name evidence="1" type="ORF">MMF93_02260</name>
</gene>
<keyword evidence="2" id="KW-1185">Reference proteome</keyword>
<name>A0ABY3XLZ0_9ACTN</name>
<reference evidence="1 2" key="1">
    <citation type="journal article" date="2023" name="Microbiol. Spectr.">
        <title>Synergy between Genome Mining, Metabolomics, and Bioinformatics Uncovers Antibacterial Chlorinated Carbazole Alkaloids and Their Biosynthetic Gene Cluster from Streptomyces tubbatahanensis sp. nov., a Novel Actinomycete Isolated from Sulu Sea, Philippines.</title>
        <authorList>
            <person name="Tenebro C.P."/>
            <person name="Trono D.J.V.L."/>
            <person name="Balida L.A.P."/>
            <person name="Bayog L.K.A."/>
            <person name="Bruna J.R."/>
            <person name="Sabido E.M."/>
            <person name="Caspe D.P.C."/>
            <person name="de Los Santos E.L.C."/>
            <person name="Saludes J.P."/>
            <person name="Dalisay D.S."/>
        </authorList>
    </citation>
    <scope>NUCLEOTIDE SEQUENCE [LARGE SCALE GENOMIC DNA]</scope>
    <source>
        <strain evidence="1 2">DSD3025</strain>
    </source>
</reference>
<dbReference type="Gene3D" id="3.40.50.150">
    <property type="entry name" value="Vaccinia Virus protein VP39"/>
    <property type="match status" value="1"/>
</dbReference>
<dbReference type="GO" id="GO:0032259">
    <property type="term" value="P:methylation"/>
    <property type="evidence" value="ECO:0007669"/>
    <property type="project" value="UniProtKB-KW"/>
</dbReference>